<organism evidence="3 4">
    <name type="scientific">Deinococcus proteolyticus (strain ATCC 35074 / DSM 20540 / JCM 6276 / NBRC 101906 / NCIMB 13154 / VKM Ac-1939 / CCM 2703 / MRP)</name>
    <dbReference type="NCBI Taxonomy" id="693977"/>
    <lineage>
        <taxon>Bacteria</taxon>
        <taxon>Thermotogati</taxon>
        <taxon>Deinococcota</taxon>
        <taxon>Deinococci</taxon>
        <taxon>Deinococcales</taxon>
        <taxon>Deinococcaceae</taxon>
        <taxon>Deinococcus</taxon>
    </lineage>
</organism>
<accession>F0RR29</accession>
<dbReference type="InterPro" id="IPR023485">
    <property type="entry name" value="Ptyr_pPase"/>
</dbReference>
<dbReference type="Pfam" id="PF01451">
    <property type="entry name" value="LMWPc"/>
    <property type="match status" value="1"/>
</dbReference>
<dbReference type="InterPro" id="IPR036196">
    <property type="entry name" value="Ptyr_pPase_sf"/>
</dbReference>
<evidence type="ECO:0000313" key="4">
    <source>
        <dbReference type="Proteomes" id="UP000007718"/>
    </source>
</evidence>
<keyword evidence="4" id="KW-1185">Reference proteome</keyword>
<keyword evidence="3" id="KW-0614">Plasmid</keyword>
<dbReference type="AlphaFoldDB" id="F0RR29"/>
<dbReference type="OrthoDB" id="9784339at2"/>
<dbReference type="SMART" id="SM00226">
    <property type="entry name" value="LMWPc"/>
    <property type="match status" value="1"/>
</dbReference>
<dbReference type="HOGENOM" id="CLU_071415_3_2_0"/>
<protein>
    <submittedName>
        <fullName evidence="3">Protein tyrosine phosphatase</fullName>
    </submittedName>
</protein>
<reference evidence="3 4" key="2">
    <citation type="journal article" date="2012" name="Stand. Genomic Sci.">
        <title>Complete genome sequence of the orange-red pigmented, radioresistant Deinococcus proteolyticus type strain (MRP(T)).</title>
        <authorList>
            <person name="Copeland A."/>
            <person name="Zeytun A."/>
            <person name="Yassawong M."/>
            <person name="Nolan M."/>
            <person name="Lucas S."/>
            <person name="Hammon N."/>
            <person name="Deshpande S."/>
            <person name="Cheng J.F."/>
            <person name="Han C."/>
            <person name="Tapia R."/>
            <person name="Goodwin L.A."/>
            <person name="Pitluck S."/>
            <person name="Mavromatis K."/>
            <person name="Liolios K."/>
            <person name="Pagani I."/>
            <person name="Ivanova N."/>
            <person name="Mikhailova N."/>
            <person name="Pati A."/>
            <person name="Chen A."/>
            <person name="Palaniappan K."/>
            <person name="Land M."/>
            <person name="Hauser L."/>
            <person name="Jeffries C.D."/>
            <person name="Brambilla E.M."/>
            <person name="Rohde M."/>
            <person name="Sikorski J."/>
            <person name="Pukall R."/>
            <person name="Goker M."/>
            <person name="Detter J.C."/>
            <person name="Woyke T."/>
            <person name="Bristow J."/>
            <person name="Eisen J.A."/>
            <person name="Markowitz V."/>
            <person name="Hugenholtz P."/>
            <person name="Kyrpides N.C."/>
            <person name="Klenk H.P."/>
            <person name="Lapidus A."/>
        </authorList>
    </citation>
    <scope>NUCLEOTIDE SEQUENCE [LARGE SCALE GENOMIC DNA]</scope>
    <source>
        <strain evidence="4">ATCC 35074 / DSM 20540 / JCM 6276 / NBRC 101906 / NCIMB 13154 / VKM Ac-1939 / CCM 2703 / MRP</strain>
        <plasmid evidence="4">Plasmid pDEIPR03</plasmid>
    </source>
</reference>
<proteinExistence type="predicted"/>
<dbReference type="KEGG" id="dpt:Deipr_2626"/>
<name>F0RR29_DEIPM</name>
<reference evidence="4" key="1">
    <citation type="submission" date="2011-02" db="EMBL/GenBank/DDBJ databases">
        <title>The complete sequence of plasmid3 of Deinococcus proteolyticus DSM 20540.</title>
        <authorList>
            <consortium name="US DOE Joint Genome Institute (JGI-PGF)"/>
            <person name="Lucas S."/>
            <person name="Copeland A."/>
            <person name="Lapidus A."/>
            <person name="Bruce D."/>
            <person name="Goodwin L."/>
            <person name="Pitluck S."/>
            <person name="Kyrpides N."/>
            <person name="Mavromatis K."/>
            <person name="Pagani I."/>
            <person name="Ivanova N."/>
            <person name="Ovchinnikova G."/>
            <person name="Zeytun A."/>
            <person name="Detter J.C."/>
            <person name="Han C."/>
            <person name="Land M."/>
            <person name="Hauser L."/>
            <person name="Markowitz V."/>
            <person name="Cheng J.-F."/>
            <person name="Hugenholtz P."/>
            <person name="Woyke T."/>
            <person name="Wu D."/>
            <person name="Pukall R."/>
            <person name="Steenblock K."/>
            <person name="Brambilla E."/>
            <person name="Klenk H.-P."/>
            <person name="Eisen J.A."/>
        </authorList>
    </citation>
    <scope>NUCLEOTIDE SEQUENCE [LARGE SCALE GENOMIC DNA]</scope>
    <source>
        <strain evidence="4">ATCC 35074 / DSM 20540 / JCM 6276 / NBRC 101906 / NCIMB 13154 / VKM Ac-1939 / CCM 2703 / MRP</strain>
        <plasmid evidence="4">Plasmid pDEIPR03</plasmid>
    </source>
</reference>
<keyword evidence="1" id="KW-0059">Arsenical resistance</keyword>
<dbReference type="SUPFAM" id="SSF52788">
    <property type="entry name" value="Phosphotyrosine protein phosphatases I"/>
    <property type="match status" value="1"/>
</dbReference>
<evidence type="ECO:0000313" key="3">
    <source>
        <dbReference type="EMBL" id="ADY27738.1"/>
    </source>
</evidence>
<dbReference type="Gene3D" id="3.40.50.2300">
    <property type="match status" value="1"/>
</dbReference>
<evidence type="ECO:0000259" key="2">
    <source>
        <dbReference type="SMART" id="SM00226"/>
    </source>
</evidence>
<dbReference type="eggNOG" id="COG0394">
    <property type="taxonomic scope" value="Bacteria"/>
</dbReference>
<dbReference type="PANTHER" id="PTHR43428:SF1">
    <property type="entry name" value="ARSENATE REDUCTASE"/>
    <property type="match status" value="1"/>
</dbReference>
<dbReference type="GO" id="GO:0046685">
    <property type="term" value="P:response to arsenic-containing substance"/>
    <property type="evidence" value="ECO:0007669"/>
    <property type="project" value="UniProtKB-KW"/>
</dbReference>
<geneLocation type="plasmid" evidence="3 4">
    <name>pDEIPR03</name>
</geneLocation>
<dbReference type="CDD" id="cd16345">
    <property type="entry name" value="LMWP_ArsC"/>
    <property type="match status" value="1"/>
</dbReference>
<dbReference type="Proteomes" id="UP000007718">
    <property type="component" value="Plasmid pDEIPR03"/>
</dbReference>
<dbReference type="PANTHER" id="PTHR43428">
    <property type="entry name" value="ARSENATE REDUCTASE"/>
    <property type="match status" value="1"/>
</dbReference>
<gene>
    <name evidence="3" type="ordered locus">Deipr_2626</name>
</gene>
<dbReference type="EMBL" id="CP002539">
    <property type="protein sequence ID" value="ADY27738.1"/>
    <property type="molecule type" value="Genomic_DNA"/>
</dbReference>
<evidence type="ECO:0000256" key="1">
    <source>
        <dbReference type="ARBA" id="ARBA00022849"/>
    </source>
</evidence>
<sequence length="162" mass="17541">MTGAASHVPTPRVLILCTHNSARSQMAEALTREAARHAGLDLDVHSAGTEATFVKEDAKTVMAELGLNLSGHTSKTLHDVPDAQNFDYVITVCDSANDACPVYPGKTERRHYPFVDPSGGSLDKWREVRDQMKQQFDAFVDALAKGEEVPATYADSPAVKNA</sequence>
<feature type="domain" description="Phosphotyrosine protein phosphatase I" evidence="2">
    <location>
        <begin position="11"/>
        <end position="142"/>
    </location>
</feature>